<accession>A0A2W4E7J0</accession>
<proteinExistence type="predicted"/>
<dbReference type="OrthoDB" id="6554933at2"/>
<organism evidence="1 2">
    <name type="scientific">Rhizobium tubonense</name>
    <dbReference type="NCBI Taxonomy" id="484088"/>
    <lineage>
        <taxon>Bacteria</taxon>
        <taxon>Pseudomonadati</taxon>
        <taxon>Pseudomonadota</taxon>
        <taxon>Alphaproteobacteria</taxon>
        <taxon>Hyphomicrobiales</taxon>
        <taxon>Rhizobiaceae</taxon>
        <taxon>Rhizobium/Agrobacterium group</taxon>
        <taxon>Rhizobium</taxon>
    </lineage>
</organism>
<dbReference type="EMBL" id="PCDP01000070">
    <property type="protein sequence ID" value="PZM08303.1"/>
    <property type="molecule type" value="Genomic_DNA"/>
</dbReference>
<dbReference type="RefSeq" id="WP_111163826.1">
    <property type="nucleotide sequence ID" value="NZ_PCDP01000070.1"/>
</dbReference>
<keyword evidence="2" id="KW-1185">Reference proteome</keyword>
<dbReference type="AlphaFoldDB" id="A0A2W4E7J0"/>
<gene>
    <name evidence="1" type="ORF">CPY51_29200</name>
</gene>
<sequence>MDSHYQISARPLGAVEKLFWLLDQNLPIHFVTVTVTVAVVEGRIPIDIWQDCLDELGWATRPGSGAASAPRPASSPHSFR</sequence>
<dbReference type="Proteomes" id="UP000248925">
    <property type="component" value="Unassembled WGS sequence"/>
</dbReference>
<evidence type="ECO:0000313" key="2">
    <source>
        <dbReference type="Proteomes" id="UP000248925"/>
    </source>
</evidence>
<name>A0A2W4E7J0_9HYPH</name>
<comment type="caution">
    <text evidence="1">The sequence shown here is derived from an EMBL/GenBank/DDBJ whole genome shotgun (WGS) entry which is preliminary data.</text>
</comment>
<protein>
    <submittedName>
        <fullName evidence="1">Uncharacterized protein</fullName>
    </submittedName>
</protein>
<reference evidence="1 2" key="1">
    <citation type="journal article" date="2018" name="Sci. Rep.">
        <title>Rhizobium tumorigenes sp. nov., a novel plant tumorigenic bacterium isolated from cane gall tumors on thornless blackberry.</title>
        <authorList>
            <person name="Kuzmanovi N."/>
            <person name="Smalla K."/>
            <person name="Gronow S."/>
            <person name="PuBawska J."/>
        </authorList>
    </citation>
    <scope>NUCLEOTIDE SEQUENCE [LARGE SCALE GENOMIC DNA]</scope>
    <source>
        <strain evidence="1 2">CCBAU 85046</strain>
    </source>
</reference>
<evidence type="ECO:0000313" key="1">
    <source>
        <dbReference type="EMBL" id="PZM08303.1"/>
    </source>
</evidence>